<evidence type="ECO:0000313" key="2">
    <source>
        <dbReference type="EMBL" id="BAT73912.1"/>
    </source>
</evidence>
<feature type="signal peptide" evidence="1">
    <location>
        <begin position="1"/>
        <end position="22"/>
    </location>
</feature>
<reference evidence="2 3" key="1">
    <citation type="journal article" date="2015" name="Sci. Rep.">
        <title>The power of single molecule real-time sequencing technology in the de novo assembly of a eukaryotic genome.</title>
        <authorList>
            <person name="Sakai H."/>
            <person name="Naito K."/>
            <person name="Ogiso-Tanaka E."/>
            <person name="Takahashi Y."/>
            <person name="Iseki K."/>
            <person name="Muto C."/>
            <person name="Satou K."/>
            <person name="Teruya K."/>
            <person name="Shiroma A."/>
            <person name="Shimoji M."/>
            <person name="Hirano T."/>
            <person name="Itoh T."/>
            <person name="Kaga A."/>
            <person name="Tomooka N."/>
        </authorList>
    </citation>
    <scope>NUCLEOTIDE SEQUENCE [LARGE SCALE GENOMIC DNA]</scope>
    <source>
        <strain evidence="3">cv. Shumari</strain>
    </source>
</reference>
<sequence length="91" mass="10239">MMKMVLIFVMGIWLSSMDTALSERHLQQFLPSQPPLPQPCICPAIFPFRCPPPPPPPRAILPGPRAPLFPSCCCKIFRPFPPQLPLEPLLH</sequence>
<keyword evidence="3" id="KW-1185">Reference proteome</keyword>
<dbReference type="EMBL" id="AP015034">
    <property type="protein sequence ID" value="BAT73912.1"/>
    <property type="molecule type" value="Genomic_DNA"/>
</dbReference>
<name>A0A0S3QZX0_PHAAN</name>
<proteinExistence type="predicted"/>
<evidence type="ECO:0008006" key="4">
    <source>
        <dbReference type="Google" id="ProtNLM"/>
    </source>
</evidence>
<feature type="chain" id="PRO_5006616579" description="Hydrophobic seed protein domain-containing protein" evidence="1">
    <location>
        <begin position="23"/>
        <end position="91"/>
    </location>
</feature>
<keyword evidence="1" id="KW-0732">Signal</keyword>
<accession>A0A0S3QZX0</accession>
<evidence type="ECO:0000313" key="3">
    <source>
        <dbReference type="Proteomes" id="UP000291084"/>
    </source>
</evidence>
<organism evidence="2 3">
    <name type="scientific">Vigna angularis var. angularis</name>
    <dbReference type="NCBI Taxonomy" id="157739"/>
    <lineage>
        <taxon>Eukaryota</taxon>
        <taxon>Viridiplantae</taxon>
        <taxon>Streptophyta</taxon>
        <taxon>Embryophyta</taxon>
        <taxon>Tracheophyta</taxon>
        <taxon>Spermatophyta</taxon>
        <taxon>Magnoliopsida</taxon>
        <taxon>eudicotyledons</taxon>
        <taxon>Gunneridae</taxon>
        <taxon>Pentapetalae</taxon>
        <taxon>rosids</taxon>
        <taxon>fabids</taxon>
        <taxon>Fabales</taxon>
        <taxon>Fabaceae</taxon>
        <taxon>Papilionoideae</taxon>
        <taxon>50 kb inversion clade</taxon>
        <taxon>NPAAA clade</taxon>
        <taxon>indigoferoid/millettioid clade</taxon>
        <taxon>Phaseoleae</taxon>
        <taxon>Vigna</taxon>
    </lineage>
</organism>
<dbReference type="Proteomes" id="UP000291084">
    <property type="component" value="Chromosome 1"/>
</dbReference>
<gene>
    <name evidence="2" type="primary">Vigan.01G147500</name>
    <name evidence="2" type="ORF">VIGAN_01147500</name>
</gene>
<protein>
    <recommendedName>
        <fullName evidence="4">Hydrophobic seed protein domain-containing protein</fullName>
    </recommendedName>
</protein>
<dbReference type="AlphaFoldDB" id="A0A0S3QZX0"/>
<evidence type="ECO:0000256" key="1">
    <source>
        <dbReference type="SAM" id="SignalP"/>
    </source>
</evidence>